<dbReference type="Proteomes" id="UP001244011">
    <property type="component" value="Unassembled WGS sequence"/>
</dbReference>
<dbReference type="RefSeq" id="XP_060283197.1">
    <property type="nucleotide sequence ID" value="XM_060427933.1"/>
</dbReference>
<comment type="caution">
    <text evidence="1">The sequence shown here is derived from an EMBL/GenBank/DDBJ whole genome shotgun (WGS) entry which is preliminary data.</text>
</comment>
<dbReference type="AlphaFoldDB" id="A0AAJ0C1G6"/>
<gene>
    <name evidence="1" type="ORF">QBC33DRAFT_538795</name>
</gene>
<name>A0AAJ0C1G6_9PEZI</name>
<protein>
    <submittedName>
        <fullName evidence="1">Uncharacterized protein</fullName>
    </submittedName>
</protein>
<organism evidence="1 2">
    <name type="scientific">Phialemonium atrogriseum</name>
    <dbReference type="NCBI Taxonomy" id="1093897"/>
    <lineage>
        <taxon>Eukaryota</taxon>
        <taxon>Fungi</taxon>
        <taxon>Dikarya</taxon>
        <taxon>Ascomycota</taxon>
        <taxon>Pezizomycotina</taxon>
        <taxon>Sordariomycetes</taxon>
        <taxon>Sordariomycetidae</taxon>
        <taxon>Cephalothecales</taxon>
        <taxon>Cephalothecaceae</taxon>
        <taxon>Phialemonium</taxon>
    </lineage>
</organism>
<dbReference type="EMBL" id="MU839009">
    <property type="protein sequence ID" value="KAK1766984.1"/>
    <property type="molecule type" value="Genomic_DNA"/>
</dbReference>
<evidence type="ECO:0000313" key="2">
    <source>
        <dbReference type="Proteomes" id="UP001244011"/>
    </source>
</evidence>
<reference evidence="1" key="1">
    <citation type="submission" date="2023-06" db="EMBL/GenBank/DDBJ databases">
        <title>Genome-scale phylogeny and comparative genomics of the fungal order Sordariales.</title>
        <authorList>
            <consortium name="Lawrence Berkeley National Laboratory"/>
            <person name="Hensen N."/>
            <person name="Bonometti L."/>
            <person name="Westerberg I."/>
            <person name="Brannstrom I.O."/>
            <person name="Guillou S."/>
            <person name="Cros-Aarteil S."/>
            <person name="Calhoun S."/>
            <person name="Haridas S."/>
            <person name="Kuo A."/>
            <person name="Mondo S."/>
            <person name="Pangilinan J."/>
            <person name="Riley R."/>
            <person name="Labutti K."/>
            <person name="Andreopoulos B."/>
            <person name="Lipzen A."/>
            <person name="Chen C."/>
            <person name="Yanf M."/>
            <person name="Daum C."/>
            <person name="Ng V."/>
            <person name="Clum A."/>
            <person name="Steindorff A."/>
            <person name="Ohm R."/>
            <person name="Martin F."/>
            <person name="Silar P."/>
            <person name="Natvig D."/>
            <person name="Lalanne C."/>
            <person name="Gautier V."/>
            <person name="Ament-Velasquez S.L."/>
            <person name="Kruys A."/>
            <person name="Hutchinson M.I."/>
            <person name="Powell A.J."/>
            <person name="Barry K."/>
            <person name="Miller A.N."/>
            <person name="Grigoriev I.V."/>
            <person name="Debuchy R."/>
            <person name="Gladieux P."/>
            <person name="Thoren M.H."/>
            <person name="Johannesson H."/>
        </authorList>
    </citation>
    <scope>NUCLEOTIDE SEQUENCE</scope>
    <source>
        <strain evidence="1">8032-3</strain>
    </source>
</reference>
<evidence type="ECO:0000313" key="1">
    <source>
        <dbReference type="EMBL" id="KAK1766984.1"/>
    </source>
</evidence>
<dbReference type="GeneID" id="85311120"/>
<keyword evidence="2" id="KW-1185">Reference proteome</keyword>
<sequence length="155" mass="17803">MFSILGSLIFFTMSRGRYNNKTSAIGYIRRFQVGSRSHLGKGRRLEKAEGMGYTGHVLVLVSVTFHGEFFLFPGMCIYVRSFGEYHQTNSKRVSDTLPTVKLWQRDKKVVWSRLSLAWLPRREPTWHLLPPGRINTDKEHHPQGLAVLTSAPLSR</sequence>
<proteinExistence type="predicted"/>
<accession>A0AAJ0C1G6</accession>